<dbReference type="Proteomes" id="UP001243330">
    <property type="component" value="Unassembled WGS sequence"/>
</dbReference>
<dbReference type="EMBL" id="JAQOWY010000067">
    <property type="protein sequence ID" value="KAK1852793.1"/>
    <property type="molecule type" value="Genomic_DNA"/>
</dbReference>
<name>A0AAD9ARN0_9PEZI</name>
<reference evidence="2" key="1">
    <citation type="submission" date="2023-01" db="EMBL/GenBank/DDBJ databases">
        <title>Colletotrichum chrysophilum M932 genome sequence.</title>
        <authorList>
            <person name="Baroncelli R."/>
        </authorList>
    </citation>
    <scope>NUCLEOTIDE SEQUENCE</scope>
    <source>
        <strain evidence="2">M932</strain>
    </source>
</reference>
<protein>
    <submittedName>
        <fullName evidence="2">Uncharacterized protein</fullName>
    </submittedName>
</protein>
<dbReference type="AlphaFoldDB" id="A0AAD9ARN0"/>
<organism evidence="2 3">
    <name type="scientific">Colletotrichum chrysophilum</name>
    <dbReference type="NCBI Taxonomy" id="1836956"/>
    <lineage>
        <taxon>Eukaryota</taxon>
        <taxon>Fungi</taxon>
        <taxon>Dikarya</taxon>
        <taxon>Ascomycota</taxon>
        <taxon>Pezizomycotina</taxon>
        <taxon>Sordariomycetes</taxon>
        <taxon>Hypocreomycetidae</taxon>
        <taxon>Glomerellales</taxon>
        <taxon>Glomerellaceae</taxon>
        <taxon>Colletotrichum</taxon>
        <taxon>Colletotrichum gloeosporioides species complex</taxon>
    </lineage>
</organism>
<sequence>MMSGVEARSLETDPAKGLPCRLAAAPRQAQIEASHFALERAESCPPGDIHSSFILRGKHSHADTENTAFEAPTTTANGHGGDKLSGNMDLRLAP</sequence>
<keyword evidence="3" id="KW-1185">Reference proteome</keyword>
<evidence type="ECO:0000256" key="1">
    <source>
        <dbReference type="SAM" id="MobiDB-lite"/>
    </source>
</evidence>
<proteinExistence type="predicted"/>
<evidence type="ECO:0000313" key="3">
    <source>
        <dbReference type="Proteomes" id="UP001243330"/>
    </source>
</evidence>
<feature type="region of interest" description="Disordered" evidence="1">
    <location>
        <begin position="64"/>
        <end position="94"/>
    </location>
</feature>
<accession>A0AAD9ARN0</accession>
<gene>
    <name evidence="2" type="ORF">CCHR01_04534</name>
</gene>
<evidence type="ECO:0000313" key="2">
    <source>
        <dbReference type="EMBL" id="KAK1852793.1"/>
    </source>
</evidence>
<comment type="caution">
    <text evidence="2">The sequence shown here is derived from an EMBL/GenBank/DDBJ whole genome shotgun (WGS) entry which is preliminary data.</text>
</comment>